<dbReference type="OrthoDB" id="5241191at2"/>
<dbReference type="InterPro" id="IPR005693">
    <property type="entry name" value="Mce"/>
</dbReference>
<comment type="caution">
    <text evidence="3">The sequence shown here is derived from an EMBL/GenBank/DDBJ whole genome shotgun (WGS) entry which is preliminary data.</text>
</comment>
<dbReference type="PRINTS" id="PR01782">
    <property type="entry name" value="MCEVIRFACTOR"/>
</dbReference>
<evidence type="ECO:0000259" key="1">
    <source>
        <dbReference type="Pfam" id="PF02470"/>
    </source>
</evidence>
<dbReference type="Proteomes" id="UP000316184">
    <property type="component" value="Unassembled WGS sequence"/>
</dbReference>
<evidence type="ECO:0000313" key="3">
    <source>
        <dbReference type="EMBL" id="TWG07882.1"/>
    </source>
</evidence>
<feature type="domain" description="Mce/MlaD" evidence="1">
    <location>
        <begin position="42"/>
        <end position="113"/>
    </location>
</feature>
<feature type="domain" description="Mammalian cell entry C-terminal" evidence="2">
    <location>
        <begin position="123"/>
        <end position="300"/>
    </location>
</feature>
<evidence type="ECO:0000259" key="2">
    <source>
        <dbReference type="Pfam" id="PF11887"/>
    </source>
</evidence>
<accession>A0A561V8D9</accession>
<dbReference type="GO" id="GO:0005576">
    <property type="term" value="C:extracellular region"/>
    <property type="evidence" value="ECO:0007669"/>
    <property type="project" value="TreeGrafter"/>
</dbReference>
<reference evidence="3 4" key="1">
    <citation type="submission" date="2019-06" db="EMBL/GenBank/DDBJ databases">
        <title>Sequencing the genomes of 1000 actinobacteria strains.</title>
        <authorList>
            <person name="Klenk H.-P."/>
        </authorList>
    </citation>
    <scope>NUCLEOTIDE SEQUENCE [LARGE SCALE GENOMIC DNA]</scope>
    <source>
        <strain evidence="3 4">DSM 46699</strain>
    </source>
</reference>
<dbReference type="AlphaFoldDB" id="A0A561V8D9"/>
<dbReference type="EMBL" id="VIWX01000001">
    <property type="protein sequence ID" value="TWG07882.1"/>
    <property type="molecule type" value="Genomic_DNA"/>
</dbReference>
<organism evidence="3 4">
    <name type="scientific">Saccharopolyspora dendranthemae</name>
    <dbReference type="NCBI Taxonomy" id="1181886"/>
    <lineage>
        <taxon>Bacteria</taxon>
        <taxon>Bacillati</taxon>
        <taxon>Actinomycetota</taxon>
        <taxon>Actinomycetes</taxon>
        <taxon>Pseudonocardiales</taxon>
        <taxon>Pseudonocardiaceae</taxon>
        <taxon>Saccharopolyspora</taxon>
    </lineage>
</organism>
<dbReference type="RefSeq" id="WP_145736271.1">
    <property type="nucleotide sequence ID" value="NZ_VIWX01000001.1"/>
</dbReference>
<sequence>MTQVLPGKALRNGTIAAITAAALLLAAVLVPQLAFRARTDEHVAEFANAAGLTTGTPVSVAGVPAGRVTGVELAGDRVLVTFRVDAGQRLGTGTRAGIKIRTVLGTRYLQVEPAGPGELDGPIPLERTAVPYSLDEISRGATATTAGLDADQLQRMISTLRQAAPADPRLTGDALAGISDAAQVLGQRGEQIDALLRGTQSLTATLLDEQRSLVTMLGDARLIAGVLDQRRATLRQLITDLDGITAQLDGLLRDNREVIDPLLTDLHTITDALERSDRDIAESLRQLGPASRYVTNASGNGPWGDVSAPLGPVPDNVLCVAGLLEGCR</sequence>
<name>A0A561V8D9_9PSEU</name>
<keyword evidence="4" id="KW-1185">Reference proteome</keyword>
<evidence type="ECO:0000313" key="4">
    <source>
        <dbReference type="Proteomes" id="UP000316184"/>
    </source>
</evidence>
<dbReference type="InterPro" id="IPR003399">
    <property type="entry name" value="Mce/MlaD"/>
</dbReference>
<gene>
    <name evidence="3" type="ORF">FHU35_11501</name>
</gene>
<protein>
    <submittedName>
        <fullName evidence="3">Phospholipid/cholesterol/gamma-HCH transport system substrate-binding protein</fullName>
    </submittedName>
</protein>
<dbReference type="Pfam" id="PF11887">
    <property type="entry name" value="Mce4_CUP1"/>
    <property type="match status" value="1"/>
</dbReference>
<proteinExistence type="predicted"/>
<dbReference type="NCBIfam" id="TIGR00996">
    <property type="entry name" value="Mtu_fam_mce"/>
    <property type="match status" value="1"/>
</dbReference>
<dbReference type="PANTHER" id="PTHR33371">
    <property type="entry name" value="INTERMEMBRANE PHOSPHOLIPID TRANSPORT SYSTEM BINDING PROTEIN MLAD-RELATED"/>
    <property type="match status" value="1"/>
</dbReference>
<dbReference type="PANTHER" id="PTHR33371:SF18">
    <property type="entry name" value="MCE-FAMILY PROTEIN MCE3C"/>
    <property type="match status" value="1"/>
</dbReference>
<dbReference type="InterPro" id="IPR024516">
    <property type="entry name" value="Mce_C"/>
</dbReference>
<dbReference type="InterPro" id="IPR052336">
    <property type="entry name" value="MlaD_Phospholipid_Transporter"/>
</dbReference>
<dbReference type="Pfam" id="PF02470">
    <property type="entry name" value="MlaD"/>
    <property type="match status" value="1"/>
</dbReference>